<evidence type="ECO:0000313" key="6">
    <source>
        <dbReference type="Proteomes" id="UP000053372"/>
    </source>
</evidence>
<comment type="caution">
    <text evidence="5">The sequence shown here is derived from an EMBL/GenBank/DDBJ whole genome shotgun (WGS) entry which is preliminary data.</text>
</comment>
<keyword evidence="1" id="KW-0802">TPR repeat</keyword>
<accession>A0A0V7ZIR6</accession>
<dbReference type="InterPro" id="IPR001623">
    <property type="entry name" value="DnaJ_domain"/>
</dbReference>
<dbReference type="Gene3D" id="1.25.40.10">
    <property type="entry name" value="Tetratricopeptide repeat domain"/>
    <property type="match status" value="1"/>
</dbReference>
<dbReference type="SMART" id="SM00028">
    <property type="entry name" value="TPR"/>
    <property type="match status" value="2"/>
</dbReference>
<dbReference type="Pfam" id="PF00226">
    <property type="entry name" value="DnaJ"/>
    <property type="match status" value="1"/>
</dbReference>
<evidence type="ECO:0000256" key="2">
    <source>
        <dbReference type="SAM" id="MobiDB-lite"/>
    </source>
</evidence>
<dbReference type="PROSITE" id="PS50005">
    <property type="entry name" value="TPR"/>
    <property type="match status" value="1"/>
</dbReference>
<dbReference type="AlphaFoldDB" id="A0A0V7ZIR6"/>
<sequence length="238" mass="28009">MKKHLDIKSAYYILGLEPGASFAQVKQAYRQLVKIWHPDCFSDLDKKQQAEQKIKTINEAYELLKSYQADSSNRPKFSSQQQTNKSQTDKSKPQTDTTQSGKEEKSEPQTEKKTTKVYVYRSNAQTFYQSGVDKANRGRYEEAIADFTRAIHLNAHYVEAYKYRAFVCHKLGYKHRANADLNQAARIEENFQFNRTKSSSSDLNSTWREAVRYRKKSFLERLWDNFKAFWKKFFLGKF</sequence>
<evidence type="ECO:0000313" key="4">
    <source>
        <dbReference type="EMBL" id="KST64326.1"/>
    </source>
</evidence>
<feature type="domain" description="J" evidence="3">
    <location>
        <begin position="9"/>
        <end position="81"/>
    </location>
</feature>
<dbReference type="OrthoDB" id="9779889at2"/>
<dbReference type="SUPFAM" id="SSF46565">
    <property type="entry name" value="Chaperone J-domain"/>
    <property type="match status" value="1"/>
</dbReference>
<dbReference type="EMBL" id="LMTZ01000123">
    <property type="protein sequence ID" value="KST64379.1"/>
    <property type="molecule type" value="Genomic_DNA"/>
</dbReference>
<proteinExistence type="predicted"/>
<reference evidence="5 6" key="1">
    <citation type="journal article" date="2015" name="Genome Announc.">
        <title>Draft Genome of the Euendolithic (true boring) Cyanobacterium Mastigocoleus testarum strain BC008.</title>
        <authorList>
            <person name="Guida B.S."/>
            <person name="Garcia-Pichel F."/>
        </authorList>
    </citation>
    <scope>NUCLEOTIDE SEQUENCE [LARGE SCALE GENOMIC DNA]</scope>
    <source>
        <strain evidence="5 6">BC008</strain>
    </source>
</reference>
<dbReference type="PRINTS" id="PR00625">
    <property type="entry name" value="JDOMAIN"/>
</dbReference>
<dbReference type="CDD" id="cd06257">
    <property type="entry name" value="DnaJ"/>
    <property type="match status" value="1"/>
</dbReference>
<organism evidence="5 6">
    <name type="scientific">Mastigocoleus testarum BC008</name>
    <dbReference type="NCBI Taxonomy" id="371196"/>
    <lineage>
        <taxon>Bacteria</taxon>
        <taxon>Bacillati</taxon>
        <taxon>Cyanobacteriota</taxon>
        <taxon>Cyanophyceae</taxon>
        <taxon>Nostocales</taxon>
        <taxon>Hapalosiphonaceae</taxon>
        <taxon>Mastigocoleus</taxon>
    </lineage>
</organism>
<feature type="compositionally biased region" description="Polar residues" evidence="2">
    <location>
        <begin position="69"/>
        <end position="86"/>
    </location>
</feature>
<protein>
    <recommendedName>
        <fullName evidence="3">J domain-containing protein</fullName>
    </recommendedName>
</protein>
<dbReference type="InterPro" id="IPR011990">
    <property type="entry name" value="TPR-like_helical_dom_sf"/>
</dbReference>
<evidence type="ECO:0000259" key="3">
    <source>
        <dbReference type="PROSITE" id="PS50076"/>
    </source>
</evidence>
<dbReference type="Gene3D" id="1.10.287.110">
    <property type="entry name" value="DnaJ domain"/>
    <property type="match status" value="1"/>
</dbReference>
<evidence type="ECO:0000313" key="5">
    <source>
        <dbReference type="EMBL" id="KST64379.1"/>
    </source>
</evidence>
<dbReference type="SMART" id="SM00271">
    <property type="entry name" value="DnaJ"/>
    <property type="match status" value="1"/>
</dbReference>
<dbReference type="SUPFAM" id="SSF48452">
    <property type="entry name" value="TPR-like"/>
    <property type="match status" value="1"/>
</dbReference>
<name>A0A0V7ZIR6_9CYAN</name>
<dbReference type="InterPro" id="IPR019734">
    <property type="entry name" value="TPR_rpt"/>
</dbReference>
<evidence type="ECO:0000256" key="1">
    <source>
        <dbReference type="PROSITE-ProRule" id="PRU00339"/>
    </source>
</evidence>
<feature type="region of interest" description="Disordered" evidence="2">
    <location>
        <begin position="69"/>
        <end position="116"/>
    </location>
</feature>
<dbReference type="InterPro" id="IPR050817">
    <property type="entry name" value="DjlA_DnaK_co-chaperone"/>
</dbReference>
<feature type="repeat" description="TPR" evidence="1">
    <location>
        <begin position="124"/>
        <end position="157"/>
    </location>
</feature>
<feature type="compositionally biased region" description="Basic and acidic residues" evidence="2">
    <location>
        <begin position="101"/>
        <end position="114"/>
    </location>
</feature>
<dbReference type="Proteomes" id="UP000053372">
    <property type="component" value="Unassembled WGS sequence"/>
</dbReference>
<dbReference type="PROSITE" id="PS50076">
    <property type="entry name" value="DNAJ_2"/>
    <property type="match status" value="1"/>
</dbReference>
<dbReference type="InterPro" id="IPR036869">
    <property type="entry name" value="J_dom_sf"/>
</dbReference>
<keyword evidence="6" id="KW-1185">Reference proteome</keyword>
<dbReference type="EMBL" id="LMTZ01000124">
    <property type="protein sequence ID" value="KST64326.1"/>
    <property type="molecule type" value="Genomic_DNA"/>
</dbReference>
<gene>
    <name evidence="4" type="ORF">BC008_16975</name>
    <name evidence="5" type="ORF">BC008_17260</name>
</gene>
<dbReference type="RefSeq" id="WP_058184206.1">
    <property type="nucleotide sequence ID" value="NZ_LMTZ01000123.1"/>
</dbReference>
<dbReference type="PANTHER" id="PTHR24074">
    <property type="entry name" value="CO-CHAPERONE PROTEIN DJLA"/>
    <property type="match status" value="1"/>
</dbReference>